<comment type="caution">
    <text evidence="2">The sequence shown here is derived from an EMBL/GenBank/DDBJ whole genome shotgun (WGS) entry which is preliminary data.</text>
</comment>
<feature type="transmembrane region" description="Helical" evidence="1">
    <location>
        <begin position="62"/>
        <end position="82"/>
    </location>
</feature>
<keyword evidence="1" id="KW-0812">Transmembrane</keyword>
<evidence type="ECO:0000313" key="3">
    <source>
        <dbReference type="Proteomes" id="UP000824782"/>
    </source>
</evidence>
<reference evidence="2" key="1">
    <citation type="thesis" date="2020" institute="ProQuest LLC" country="789 East Eisenhower Parkway, Ann Arbor, MI, USA">
        <title>Comparative Genomics and Chromosome Evolution.</title>
        <authorList>
            <person name="Mudd A.B."/>
        </authorList>
    </citation>
    <scope>NUCLEOTIDE SEQUENCE</scope>
    <source>
        <strain evidence="2">237g6f4</strain>
        <tissue evidence="2">Blood</tissue>
    </source>
</reference>
<feature type="transmembrane region" description="Helical" evidence="1">
    <location>
        <begin position="94"/>
        <end position="118"/>
    </location>
</feature>
<sequence length="127" mass="14954">MSPPVCFFVSIHQFIHHFRVEAEILSFVCPTFLFVIVITLIQHTISYGCFFITSSGHFLCNFLLSTCNFHHIIIMQPAFVLLRTFPFTNIQTTIFLIYLSFFQHSLTSILQLLFFFIIQDPYVWFSL</sequence>
<keyword evidence="1" id="KW-1133">Transmembrane helix</keyword>
<gene>
    <name evidence="2" type="ORF">GDO81_023027</name>
</gene>
<dbReference type="AlphaFoldDB" id="A0AAV6YQC1"/>
<protein>
    <submittedName>
        <fullName evidence="2">Uncharacterized protein</fullName>
    </submittedName>
</protein>
<dbReference type="EMBL" id="WNYA01022733">
    <property type="protein sequence ID" value="KAG8538248.1"/>
    <property type="molecule type" value="Genomic_DNA"/>
</dbReference>
<dbReference type="Proteomes" id="UP000824782">
    <property type="component" value="Unassembled WGS sequence"/>
</dbReference>
<name>A0AAV6YQC1_ENGPU</name>
<accession>A0AAV6YQC1</accession>
<evidence type="ECO:0000256" key="1">
    <source>
        <dbReference type="SAM" id="Phobius"/>
    </source>
</evidence>
<keyword evidence="1" id="KW-0472">Membrane</keyword>
<feature type="transmembrane region" description="Helical" evidence="1">
    <location>
        <begin position="24"/>
        <end position="42"/>
    </location>
</feature>
<organism evidence="2 3">
    <name type="scientific">Engystomops pustulosus</name>
    <name type="common">Tungara frog</name>
    <name type="synonym">Physalaemus pustulosus</name>
    <dbReference type="NCBI Taxonomy" id="76066"/>
    <lineage>
        <taxon>Eukaryota</taxon>
        <taxon>Metazoa</taxon>
        <taxon>Chordata</taxon>
        <taxon>Craniata</taxon>
        <taxon>Vertebrata</taxon>
        <taxon>Euteleostomi</taxon>
        <taxon>Amphibia</taxon>
        <taxon>Batrachia</taxon>
        <taxon>Anura</taxon>
        <taxon>Neobatrachia</taxon>
        <taxon>Hyloidea</taxon>
        <taxon>Leptodactylidae</taxon>
        <taxon>Leiuperinae</taxon>
        <taxon>Engystomops</taxon>
    </lineage>
</organism>
<evidence type="ECO:0000313" key="2">
    <source>
        <dbReference type="EMBL" id="KAG8538248.1"/>
    </source>
</evidence>
<proteinExistence type="predicted"/>
<keyword evidence="3" id="KW-1185">Reference proteome</keyword>